<dbReference type="OMA" id="DQRNFTN"/>
<evidence type="ECO:0000256" key="1">
    <source>
        <dbReference type="ARBA" id="ARBA00022729"/>
    </source>
</evidence>
<dbReference type="Pfam" id="PF03181">
    <property type="entry name" value="BURP"/>
    <property type="match status" value="1"/>
</dbReference>
<dbReference type="EMBL" id="GL377637">
    <property type="protein sequence ID" value="EFJ12795.1"/>
    <property type="molecule type" value="Genomic_DNA"/>
</dbReference>
<protein>
    <recommendedName>
        <fullName evidence="3">BURP domain-containing protein</fullName>
    </recommendedName>
</protein>
<dbReference type="PANTHER" id="PTHR31458:SF2">
    <property type="entry name" value="POLYGALACTURONASE 1 BETA-LIKE PROTEIN 2"/>
    <property type="match status" value="1"/>
</dbReference>
<reference evidence="4 5" key="1">
    <citation type="journal article" date="2011" name="Science">
        <title>The Selaginella genome identifies genetic changes associated with the evolution of vascular plants.</title>
        <authorList>
            <person name="Banks J.A."/>
            <person name="Nishiyama T."/>
            <person name="Hasebe M."/>
            <person name="Bowman J.L."/>
            <person name="Gribskov M."/>
            <person name="dePamphilis C."/>
            <person name="Albert V.A."/>
            <person name="Aono N."/>
            <person name="Aoyama T."/>
            <person name="Ambrose B.A."/>
            <person name="Ashton N.W."/>
            <person name="Axtell M.J."/>
            <person name="Barker E."/>
            <person name="Barker M.S."/>
            <person name="Bennetzen J.L."/>
            <person name="Bonawitz N.D."/>
            <person name="Chapple C."/>
            <person name="Cheng C."/>
            <person name="Correa L.G."/>
            <person name="Dacre M."/>
            <person name="DeBarry J."/>
            <person name="Dreyer I."/>
            <person name="Elias M."/>
            <person name="Engstrom E.M."/>
            <person name="Estelle M."/>
            <person name="Feng L."/>
            <person name="Finet C."/>
            <person name="Floyd S.K."/>
            <person name="Frommer W.B."/>
            <person name="Fujita T."/>
            <person name="Gramzow L."/>
            <person name="Gutensohn M."/>
            <person name="Harholt J."/>
            <person name="Hattori M."/>
            <person name="Heyl A."/>
            <person name="Hirai T."/>
            <person name="Hiwatashi Y."/>
            <person name="Ishikawa M."/>
            <person name="Iwata M."/>
            <person name="Karol K.G."/>
            <person name="Koehler B."/>
            <person name="Kolukisaoglu U."/>
            <person name="Kubo M."/>
            <person name="Kurata T."/>
            <person name="Lalonde S."/>
            <person name="Li K."/>
            <person name="Li Y."/>
            <person name="Litt A."/>
            <person name="Lyons E."/>
            <person name="Manning G."/>
            <person name="Maruyama T."/>
            <person name="Michael T.P."/>
            <person name="Mikami K."/>
            <person name="Miyazaki S."/>
            <person name="Morinaga S."/>
            <person name="Murata T."/>
            <person name="Mueller-Roeber B."/>
            <person name="Nelson D.R."/>
            <person name="Obara M."/>
            <person name="Oguri Y."/>
            <person name="Olmstead R.G."/>
            <person name="Onodera N."/>
            <person name="Petersen B.L."/>
            <person name="Pils B."/>
            <person name="Prigge M."/>
            <person name="Rensing S.A."/>
            <person name="Riano-Pachon D.M."/>
            <person name="Roberts A.W."/>
            <person name="Sato Y."/>
            <person name="Scheller H.V."/>
            <person name="Schulz B."/>
            <person name="Schulz C."/>
            <person name="Shakirov E.V."/>
            <person name="Shibagaki N."/>
            <person name="Shinohara N."/>
            <person name="Shippen D.E."/>
            <person name="Soerensen I."/>
            <person name="Sotooka R."/>
            <person name="Sugimoto N."/>
            <person name="Sugita M."/>
            <person name="Sumikawa N."/>
            <person name="Tanurdzic M."/>
            <person name="Theissen G."/>
            <person name="Ulvskov P."/>
            <person name="Wakazuki S."/>
            <person name="Weng J.K."/>
            <person name="Willats W.W."/>
            <person name="Wipf D."/>
            <person name="Wolf P.G."/>
            <person name="Yang L."/>
            <person name="Zimmer A.D."/>
            <person name="Zhu Q."/>
            <person name="Mitros T."/>
            <person name="Hellsten U."/>
            <person name="Loque D."/>
            <person name="Otillar R."/>
            <person name="Salamov A."/>
            <person name="Schmutz J."/>
            <person name="Shapiro H."/>
            <person name="Lindquist E."/>
            <person name="Lucas S."/>
            <person name="Rokhsar D."/>
            <person name="Grigoriev I.V."/>
        </authorList>
    </citation>
    <scope>NUCLEOTIDE SEQUENCE [LARGE SCALE GENOMIC DNA]</scope>
</reference>
<feature type="domain" description="BURP" evidence="3">
    <location>
        <begin position="350"/>
        <end position="551"/>
    </location>
</feature>
<dbReference type="HOGENOM" id="CLU_499329_0_0_1"/>
<proteinExistence type="predicted"/>
<organism evidence="5">
    <name type="scientific">Selaginella moellendorffii</name>
    <name type="common">Spikemoss</name>
    <dbReference type="NCBI Taxonomy" id="88036"/>
    <lineage>
        <taxon>Eukaryota</taxon>
        <taxon>Viridiplantae</taxon>
        <taxon>Streptophyta</taxon>
        <taxon>Embryophyta</taxon>
        <taxon>Tracheophyta</taxon>
        <taxon>Lycopodiopsida</taxon>
        <taxon>Selaginellales</taxon>
        <taxon>Selaginellaceae</taxon>
        <taxon>Selaginella</taxon>
    </lineage>
</organism>
<keyword evidence="1" id="KW-0732">Signal</keyword>
<dbReference type="Gramene" id="EFJ12795">
    <property type="protein sequence ID" value="EFJ12795"/>
    <property type="gene ID" value="SELMODRAFT_229182"/>
</dbReference>
<dbReference type="Proteomes" id="UP000001514">
    <property type="component" value="Unassembled WGS sequence"/>
</dbReference>
<dbReference type="PROSITE" id="PS51277">
    <property type="entry name" value="BURP"/>
    <property type="match status" value="1"/>
</dbReference>
<dbReference type="eggNOG" id="ENOG502QT2V">
    <property type="taxonomic scope" value="Eukaryota"/>
</dbReference>
<keyword evidence="5" id="KW-1185">Reference proteome</keyword>
<dbReference type="PANTHER" id="PTHR31458">
    <property type="entry name" value="POLYGALACTURONASE 1 BETA-LIKE PROTEIN 2"/>
    <property type="match status" value="1"/>
</dbReference>
<evidence type="ECO:0000256" key="2">
    <source>
        <dbReference type="ARBA" id="ARBA00023180"/>
    </source>
</evidence>
<dbReference type="SMART" id="SM01045">
    <property type="entry name" value="BURP"/>
    <property type="match status" value="1"/>
</dbReference>
<accession>D8SSC1</accession>
<evidence type="ECO:0000313" key="5">
    <source>
        <dbReference type="Proteomes" id="UP000001514"/>
    </source>
</evidence>
<sequence length="551" mass="59085">MRRGVFTADAKLCHRAGFFCHPYGRHGGNAHFGDAAEKTALAASKLGGNAHFGDFHDRVRSLEARDLGGNAHFGDFKDHGALGGNAHFGDFHKDHGLGGNAHFGDTGLGGNAHFGDFKDHGSLGGNAHFGDFKDHDLGGNAHFGDFKSLGGNAHFGDFKDHGLGGNAHFGDFKDHGFGGNAHFGDFKDQSLGGNGYHGSLGGNAHFGDFKDHGLGGNAHFGDFKDHGLGGNAHFGDFKDHGNGDFKGLGGNAHFGDFKDHGLGVNPHFGDASLGGNAHFGDHGLGGNAHFGDASVKPSTSCKKNMPLYLIQIFTEYEEEGYGGRKSLHSMDWPTIKALITKCSPGMLHHFFTLEELRQRNGTESVLPNIRDTYPPRALLPSAMAKHTNFGKRSLDSYLKEFNVPKESPLARKMAFTLELCNDNAGGKMKCVASTEEMAEFVTSTLGPVEITMVTGSKAFAAEVGKTIKLGEVKPITKGDTLMVVCHTTMFPYKVYFCHKVSSTSASKVNVKTSSGMELTPNVLCHKMGKTYVCHWFVETVIMFVPTASVYA</sequence>
<gene>
    <name evidence="4" type="ORF">SELMODRAFT_229182</name>
</gene>
<dbReference type="KEGG" id="smo:SELMODRAFT_229182"/>
<dbReference type="InterPro" id="IPR004873">
    <property type="entry name" value="BURP_dom"/>
</dbReference>
<dbReference type="STRING" id="88036.D8SSC1"/>
<dbReference type="InterPro" id="IPR051897">
    <property type="entry name" value="PG-associated_BURP"/>
</dbReference>
<keyword evidence="2" id="KW-0325">Glycoprotein</keyword>
<dbReference type="AlphaFoldDB" id="D8SSC1"/>
<evidence type="ECO:0000313" key="4">
    <source>
        <dbReference type="EMBL" id="EFJ12795.1"/>
    </source>
</evidence>
<name>D8SSC1_SELML</name>
<evidence type="ECO:0000259" key="3">
    <source>
        <dbReference type="PROSITE" id="PS51277"/>
    </source>
</evidence>
<dbReference type="InParanoid" id="D8SSC1"/>